<feature type="compositionally biased region" description="Polar residues" evidence="1">
    <location>
        <begin position="716"/>
        <end position="733"/>
    </location>
</feature>
<dbReference type="GO" id="GO:0001100">
    <property type="term" value="P:negative regulation of exit from mitosis"/>
    <property type="evidence" value="ECO:0007669"/>
    <property type="project" value="InterPro"/>
</dbReference>
<feature type="compositionally biased region" description="Basic and acidic residues" evidence="1">
    <location>
        <begin position="570"/>
        <end position="588"/>
    </location>
</feature>
<feature type="region of interest" description="Disordered" evidence="1">
    <location>
        <begin position="703"/>
        <end position="733"/>
    </location>
</feature>
<dbReference type="Proteomes" id="UP000827549">
    <property type="component" value="Chromosome 6"/>
</dbReference>
<feature type="region of interest" description="Disordered" evidence="1">
    <location>
        <begin position="664"/>
        <end position="690"/>
    </location>
</feature>
<feature type="compositionally biased region" description="Acidic residues" evidence="1">
    <location>
        <begin position="391"/>
        <end position="402"/>
    </location>
</feature>
<feature type="region of interest" description="Disordered" evidence="1">
    <location>
        <begin position="312"/>
        <end position="409"/>
    </location>
</feature>
<dbReference type="InterPro" id="IPR034586">
    <property type="entry name" value="Bfa1/Byr4"/>
</dbReference>
<protein>
    <submittedName>
        <fullName evidence="2">Protein byr4</fullName>
    </submittedName>
</protein>
<feature type="compositionally biased region" description="Pro residues" evidence="1">
    <location>
        <begin position="280"/>
        <end position="289"/>
    </location>
</feature>
<evidence type="ECO:0000256" key="1">
    <source>
        <dbReference type="SAM" id="MobiDB-lite"/>
    </source>
</evidence>
<dbReference type="GO" id="GO:0044732">
    <property type="term" value="C:mitotic spindle pole body"/>
    <property type="evidence" value="ECO:0007669"/>
    <property type="project" value="TreeGrafter"/>
</dbReference>
<reference evidence="2" key="1">
    <citation type="submission" date="2023-10" db="EMBL/GenBank/DDBJ databases">
        <authorList>
            <person name="Noh H."/>
        </authorList>
    </citation>
    <scope>NUCLEOTIDE SEQUENCE</scope>
    <source>
        <strain evidence="2">DUCC4014</strain>
    </source>
</reference>
<feature type="compositionally biased region" description="Acidic residues" evidence="1">
    <location>
        <begin position="82"/>
        <end position="97"/>
    </location>
</feature>
<dbReference type="PANTHER" id="PTHR35140">
    <property type="entry name" value="MITOTIC CHECK POINT PROTEIN BFA1"/>
    <property type="match status" value="1"/>
</dbReference>
<dbReference type="GO" id="GO:1990334">
    <property type="term" value="C:Bfa1-Bub2 complex"/>
    <property type="evidence" value="ECO:0007669"/>
    <property type="project" value="InterPro"/>
</dbReference>
<feature type="region of interest" description="Disordered" evidence="1">
    <location>
        <begin position="42"/>
        <end position="67"/>
    </location>
</feature>
<gene>
    <name evidence="2" type="primary">byr4</name>
    <name evidence="2" type="ORF">LOC62_06G007814</name>
</gene>
<feature type="compositionally biased region" description="Basic and acidic residues" evidence="1">
    <location>
        <begin position="836"/>
        <end position="845"/>
    </location>
</feature>
<dbReference type="AlphaFoldDB" id="A0AAF0YHY7"/>
<dbReference type="GeneID" id="87810985"/>
<feature type="compositionally biased region" description="Low complexity" evidence="1">
    <location>
        <begin position="127"/>
        <end position="147"/>
    </location>
</feature>
<feature type="compositionally biased region" description="Low complexity" evidence="1">
    <location>
        <begin position="1015"/>
        <end position="1032"/>
    </location>
</feature>
<proteinExistence type="predicted"/>
<feature type="compositionally biased region" description="Polar residues" evidence="1">
    <location>
        <begin position="498"/>
        <end position="507"/>
    </location>
</feature>
<organism evidence="2 3">
    <name type="scientific">Vanrija pseudolonga</name>
    <dbReference type="NCBI Taxonomy" id="143232"/>
    <lineage>
        <taxon>Eukaryota</taxon>
        <taxon>Fungi</taxon>
        <taxon>Dikarya</taxon>
        <taxon>Basidiomycota</taxon>
        <taxon>Agaricomycotina</taxon>
        <taxon>Tremellomycetes</taxon>
        <taxon>Trichosporonales</taxon>
        <taxon>Trichosporonaceae</taxon>
        <taxon>Vanrija</taxon>
    </lineage>
</organism>
<feature type="region of interest" description="Disordered" evidence="1">
    <location>
        <begin position="256"/>
        <end position="294"/>
    </location>
</feature>
<evidence type="ECO:0000313" key="2">
    <source>
        <dbReference type="EMBL" id="WOO84294.1"/>
    </source>
</evidence>
<feature type="compositionally biased region" description="Basic and acidic residues" evidence="1">
    <location>
        <begin position="703"/>
        <end position="715"/>
    </location>
</feature>
<feature type="compositionally biased region" description="Basic residues" evidence="1">
    <location>
        <begin position="629"/>
        <end position="639"/>
    </location>
</feature>
<evidence type="ECO:0000313" key="3">
    <source>
        <dbReference type="Proteomes" id="UP000827549"/>
    </source>
</evidence>
<feature type="compositionally biased region" description="Polar residues" evidence="1">
    <location>
        <begin position="312"/>
        <end position="331"/>
    </location>
</feature>
<sequence length="1100" mass="119817">MPIPPPALAGGGWASGTAADDWTDDPSFDLTNDLSFTLSLSVPPPTVMSAASRHRVTGSPLRQMHKKPSALALKNVIQLGDDDDDDFDFDLPDDQDDFSLKTATATRTPQPLPTPRTLPPPLPPRSSTPKAASSRTASGGSASSMRTIPMTVVGQGPAGVGTITRLGRNPTPTNLTGTVKARAKAIEKSWELDVDFESVPAPVLVNKARSLAQASSSRKIALSPPTKTLMPDASVLDDLGFDLSDDDENHATLRASAMNKAMLPPPRRATDRAGSGTIKGPPPKTPMPVRPEDDDLETDLLLPLNLTNLTLATQTSAPRSQPRTSLASTAATDKTDWDSPSTTSTSGRRSNAGAFSWGDDSPVSRRARASETSVTSISSSNDKSKEHGPPADEDELDEDYEDGLVLPDPSFFSARRTNVLNSILDRKRRPEYAPQPPAHERHRSGTSARNHGDDSFEDGLVLDNPRAELSQRRLDKKRLARTTIPVPFQLGAARKQKLSTGPTPGSSDRTDRPPPPPAPRDDARERDRERDVRPTLGRQSPGAHRGRYTSGERRTLSGGTQSKDAATAARRPESPHALQRERSRERPTSRPRHTSGNMAAPPVPPIPPSHDNKRSTTVSADPAPTPARTLRHQKSHHHLAPSLSPTLARKQSLASLQDAIAAGHVRPGAGSSSHHNVPLPPLPTHGYGHARNLEHADDLFEREAKTEQHRERDTPQLRQTYSTSRLTMPTSSSLAKIRAPVHNIFPRAGEGSGPSSSLKRPGQPIPRVMELPRRHRHYGDGTELEGIEDLRVEPDPRTLGYSRLSRKCTSFCSFATTNSVTAQEKLPRDVSSAAKVDSRLEAEKRKTNRSSATKRPRQRRPAMLIKNLGGVDKQRVVGEMTWNPQKLRWEGNEAILRDFDIAASSTRPALIAHFTGSSVGTALGSPMNSNPAATVRIIGDMKFDPEKMCWVSLLPPGEDEPDPFEGMADDEDDMGATITRSSARKLVSIGLSSHASNPALSRFVSDSTVATQSTTTSTATAGTTATGWSSTSWEDRTRPQLGTEISPELWHECREAEERHRREMRGWTMRPAQSASDVRDRERREEKRLWEVRNLAMKLG</sequence>
<feature type="region of interest" description="Disordered" evidence="1">
    <location>
        <begin position="745"/>
        <end position="768"/>
    </location>
</feature>
<dbReference type="RefSeq" id="XP_062630320.1">
    <property type="nucleotide sequence ID" value="XM_062774336.1"/>
</dbReference>
<feature type="region of interest" description="Disordered" evidence="1">
    <location>
        <begin position="1060"/>
        <end position="1085"/>
    </location>
</feature>
<feature type="region of interest" description="Disordered" evidence="1">
    <location>
        <begin position="82"/>
        <end position="156"/>
    </location>
</feature>
<keyword evidence="3" id="KW-1185">Reference proteome</keyword>
<accession>A0AAF0YHY7</accession>
<feature type="region of interest" description="Disordered" evidence="1">
    <location>
        <begin position="425"/>
        <end position="643"/>
    </location>
</feature>
<feature type="region of interest" description="Disordered" evidence="1">
    <location>
        <begin position="826"/>
        <end position="861"/>
    </location>
</feature>
<name>A0AAF0YHY7_9TREE</name>
<feature type="compositionally biased region" description="Basic and acidic residues" evidence="1">
    <location>
        <begin position="519"/>
        <end position="533"/>
    </location>
</feature>
<feature type="compositionally biased region" description="Pro residues" evidence="1">
    <location>
        <begin position="110"/>
        <end position="126"/>
    </location>
</feature>
<feature type="compositionally biased region" description="Low complexity" evidence="1">
    <location>
        <begin position="370"/>
        <end position="381"/>
    </location>
</feature>
<dbReference type="EMBL" id="CP086719">
    <property type="protein sequence ID" value="WOO84294.1"/>
    <property type="molecule type" value="Genomic_DNA"/>
</dbReference>
<dbReference type="GO" id="GO:0005096">
    <property type="term" value="F:GTPase activator activity"/>
    <property type="evidence" value="ECO:0007669"/>
    <property type="project" value="InterPro"/>
</dbReference>
<feature type="region of interest" description="Disordered" evidence="1">
    <location>
        <begin position="1015"/>
        <end position="1037"/>
    </location>
</feature>
<dbReference type="PANTHER" id="PTHR35140:SF1">
    <property type="entry name" value="MITOTIC CHECK POINT PROTEIN BFA1"/>
    <property type="match status" value="1"/>
</dbReference>
<feature type="region of interest" description="Disordered" evidence="1">
    <location>
        <begin position="1"/>
        <end position="26"/>
    </location>
</feature>
<feature type="compositionally biased region" description="Basic residues" evidence="1">
    <location>
        <begin position="846"/>
        <end position="860"/>
    </location>
</feature>